<evidence type="ECO:0000256" key="18">
    <source>
        <dbReference type="SAM" id="Phobius"/>
    </source>
</evidence>
<dbReference type="Gene3D" id="2.60.470.10">
    <property type="entry name" value="Acid-sensing ion channels like domains"/>
    <property type="match status" value="1"/>
</dbReference>
<keyword evidence="4 16" id="KW-0894">Sodium channel</keyword>
<evidence type="ECO:0000256" key="1">
    <source>
        <dbReference type="ARBA" id="ARBA00004141"/>
    </source>
</evidence>
<evidence type="ECO:0000256" key="16">
    <source>
        <dbReference type="RuleBase" id="RU000679"/>
    </source>
</evidence>
<gene>
    <name evidence="20" type="ORF">V9T40_003232</name>
</gene>
<evidence type="ECO:0000256" key="6">
    <source>
        <dbReference type="ARBA" id="ARBA00022723"/>
    </source>
</evidence>
<dbReference type="GO" id="GO:0008270">
    <property type="term" value="F:zinc ion binding"/>
    <property type="evidence" value="ECO:0007669"/>
    <property type="project" value="UniProtKB-KW"/>
</dbReference>
<evidence type="ECO:0000256" key="7">
    <source>
        <dbReference type="ARBA" id="ARBA00022771"/>
    </source>
</evidence>
<comment type="similarity">
    <text evidence="2 16">Belongs to the amiloride-sensitive sodium channel (TC 1.A.6) family.</text>
</comment>
<keyword evidence="10" id="KW-0915">Sodium</keyword>
<dbReference type="Pfam" id="PF01363">
    <property type="entry name" value="FYVE"/>
    <property type="match status" value="1"/>
</dbReference>
<dbReference type="SMART" id="SM00064">
    <property type="entry name" value="FYVE"/>
    <property type="match status" value="1"/>
</dbReference>
<keyword evidence="12 18" id="KW-0472">Membrane</keyword>
<feature type="coiled-coil region" evidence="17">
    <location>
        <begin position="5"/>
        <end position="112"/>
    </location>
</feature>
<evidence type="ECO:0000256" key="3">
    <source>
        <dbReference type="ARBA" id="ARBA00022448"/>
    </source>
</evidence>
<keyword evidence="7 15" id="KW-0863">Zinc-finger</keyword>
<dbReference type="InterPro" id="IPR013083">
    <property type="entry name" value="Znf_RING/FYVE/PHD"/>
</dbReference>
<sequence length="711" mass="81297">MAEALKKMDEKHESLTRERAATLEALYKEKEQLKINTEMTGCLDGKLKMEKERKESLEKTLNEEKDKSVKMKEENAQLKIIASKYVELQEENHKLKEQCKEQEKALEELGAQFGLSKLEMSNFKEEVSLKNIKSEPQWVDDKEVTHCSSCSKEFNLTRRKHHCRNCGDIFCAACSDNAMALPSTTKAVRVCDNCYHLLLEQYTVIVPKYCTLHGIQYVVKENSTFIERAVWFAIILTSFVCASLLVNTMWARFRMSPTMTAVKDTHLPLYSLPFPAVSVCSTDKIKREEAYAYLSKFVNLTDDKIHEGVDHFLNAMALFQHPMYSRMIPFLEKSGKVLGDLAAVNLTDFMFQVTPTCDEIFNRCFWIGKSYNCCQLFRQQRTEEGFCYSFNSLTSRHDDYCRAVGNLGSYSEFRPPSEANDCPLRRNTAAGSSSGLEVFLKSFNISNRIVNANNTIGIPGYRVQIFYVAEYPEAGMGSLVESEKGVKLVITIKPSVTISTEAIRHLDINDRFCYFPDEQSLSISYSYSQKSCLIECRLNHLKKVCRCRPYYFNLLENTVPVCDATQIGCIAEHNSELVFFSPPSVEIRGFNDSDLRSLLNCSQCLPTCHESVYDTDTSFSHDTLPLAQESYGVLDIFYRNEGAVKYQRDVTFGWVDLLVSFGGIAGLFLGFSLLSIVEFVYWSIKLTLHQLSNYIKLHSTMLRRIFLPFKK</sequence>
<evidence type="ECO:0000256" key="15">
    <source>
        <dbReference type="PROSITE-ProRule" id="PRU00091"/>
    </source>
</evidence>
<dbReference type="PANTHER" id="PTHR11690:SF247">
    <property type="entry name" value="PICKPOCKET 23, ISOFORM C"/>
    <property type="match status" value="1"/>
</dbReference>
<accession>A0AAN9U2E5</accession>
<evidence type="ECO:0000313" key="20">
    <source>
        <dbReference type="EMBL" id="KAK7603233.1"/>
    </source>
</evidence>
<dbReference type="Gene3D" id="1.10.287.770">
    <property type="entry name" value="YojJ-like"/>
    <property type="match status" value="1"/>
</dbReference>
<dbReference type="PROSITE" id="PS50178">
    <property type="entry name" value="ZF_FYVE"/>
    <property type="match status" value="1"/>
</dbReference>
<evidence type="ECO:0000256" key="17">
    <source>
        <dbReference type="SAM" id="Coils"/>
    </source>
</evidence>
<dbReference type="SUPFAM" id="SSF57903">
    <property type="entry name" value="FYVE/PHD zinc finger"/>
    <property type="match status" value="1"/>
</dbReference>
<keyword evidence="21" id="KW-1185">Reference proteome</keyword>
<dbReference type="GO" id="GO:0005886">
    <property type="term" value="C:plasma membrane"/>
    <property type="evidence" value="ECO:0007669"/>
    <property type="project" value="TreeGrafter"/>
</dbReference>
<dbReference type="InterPro" id="IPR017455">
    <property type="entry name" value="Znf_FYVE-rel"/>
</dbReference>
<dbReference type="Proteomes" id="UP001367676">
    <property type="component" value="Unassembled WGS sequence"/>
</dbReference>
<evidence type="ECO:0000256" key="12">
    <source>
        <dbReference type="ARBA" id="ARBA00023136"/>
    </source>
</evidence>
<keyword evidence="6" id="KW-0479">Metal-binding</keyword>
<dbReference type="EMBL" id="JBBCAQ010000006">
    <property type="protein sequence ID" value="KAK7603233.1"/>
    <property type="molecule type" value="Genomic_DNA"/>
</dbReference>
<feature type="transmembrane region" description="Helical" evidence="18">
    <location>
        <begin position="657"/>
        <end position="684"/>
    </location>
</feature>
<evidence type="ECO:0000313" key="21">
    <source>
        <dbReference type="Proteomes" id="UP001367676"/>
    </source>
</evidence>
<evidence type="ECO:0000256" key="5">
    <source>
        <dbReference type="ARBA" id="ARBA00022692"/>
    </source>
</evidence>
<evidence type="ECO:0000256" key="2">
    <source>
        <dbReference type="ARBA" id="ARBA00007193"/>
    </source>
</evidence>
<keyword evidence="13 16" id="KW-0739">Sodium transport</keyword>
<evidence type="ECO:0000256" key="4">
    <source>
        <dbReference type="ARBA" id="ARBA00022461"/>
    </source>
</evidence>
<name>A0AAN9U2E5_9HEMI</name>
<comment type="caution">
    <text evidence="20">The sequence shown here is derived from an EMBL/GenBank/DDBJ whole genome shotgun (WGS) entry which is preliminary data.</text>
</comment>
<dbReference type="AlphaFoldDB" id="A0AAN9U2E5"/>
<keyword evidence="9 18" id="KW-1133">Transmembrane helix</keyword>
<dbReference type="InterPro" id="IPR000306">
    <property type="entry name" value="Znf_FYVE"/>
</dbReference>
<keyword evidence="11 16" id="KW-0406">Ion transport</keyword>
<reference evidence="20 21" key="1">
    <citation type="submission" date="2024-03" db="EMBL/GenBank/DDBJ databases">
        <title>Adaptation during the transition from Ophiocordyceps entomopathogen to insect associate is accompanied by gene loss and intensified selection.</title>
        <authorList>
            <person name="Ward C.M."/>
            <person name="Onetto C.A."/>
            <person name="Borneman A.R."/>
        </authorList>
    </citation>
    <scope>NUCLEOTIDE SEQUENCE [LARGE SCALE GENOMIC DNA]</scope>
    <source>
        <strain evidence="20">AWRI1</strain>
        <tissue evidence="20">Single Adult Female</tissue>
    </source>
</reference>
<organism evidence="20 21">
    <name type="scientific">Parthenolecanium corni</name>
    <dbReference type="NCBI Taxonomy" id="536013"/>
    <lineage>
        <taxon>Eukaryota</taxon>
        <taxon>Metazoa</taxon>
        <taxon>Ecdysozoa</taxon>
        <taxon>Arthropoda</taxon>
        <taxon>Hexapoda</taxon>
        <taxon>Insecta</taxon>
        <taxon>Pterygota</taxon>
        <taxon>Neoptera</taxon>
        <taxon>Paraneoptera</taxon>
        <taxon>Hemiptera</taxon>
        <taxon>Sternorrhyncha</taxon>
        <taxon>Coccoidea</taxon>
        <taxon>Coccidae</taxon>
        <taxon>Parthenolecanium</taxon>
    </lineage>
</organism>
<dbReference type="Gene3D" id="3.30.40.10">
    <property type="entry name" value="Zinc/RING finger domain, C3HC4 (zinc finger)"/>
    <property type="match status" value="1"/>
</dbReference>
<evidence type="ECO:0000256" key="14">
    <source>
        <dbReference type="ARBA" id="ARBA00023303"/>
    </source>
</evidence>
<dbReference type="PANTHER" id="PTHR11690">
    <property type="entry name" value="AMILORIDE-SENSITIVE SODIUM CHANNEL-RELATED"/>
    <property type="match status" value="1"/>
</dbReference>
<keyword evidence="5 16" id="KW-0812">Transmembrane</keyword>
<keyword evidence="8" id="KW-0862">Zinc</keyword>
<keyword evidence="3 16" id="KW-0813">Transport</keyword>
<evidence type="ECO:0000256" key="10">
    <source>
        <dbReference type="ARBA" id="ARBA00023053"/>
    </source>
</evidence>
<feature type="domain" description="FYVE-type" evidence="19">
    <location>
        <begin position="141"/>
        <end position="199"/>
    </location>
</feature>
<evidence type="ECO:0000256" key="13">
    <source>
        <dbReference type="ARBA" id="ARBA00023201"/>
    </source>
</evidence>
<dbReference type="InterPro" id="IPR011011">
    <property type="entry name" value="Znf_FYVE_PHD"/>
</dbReference>
<evidence type="ECO:0000256" key="11">
    <source>
        <dbReference type="ARBA" id="ARBA00023065"/>
    </source>
</evidence>
<keyword evidence="14 16" id="KW-0407">Ion channel</keyword>
<dbReference type="InterPro" id="IPR001873">
    <property type="entry name" value="ENaC"/>
</dbReference>
<dbReference type="GO" id="GO:0015280">
    <property type="term" value="F:ligand-gated sodium channel activity"/>
    <property type="evidence" value="ECO:0007669"/>
    <property type="project" value="TreeGrafter"/>
</dbReference>
<dbReference type="CDD" id="cd22249">
    <property type="entry name" value="UDM1_RNF168_RNF169-like"/>
    <property type="match status" value="1"/>
</dbReference>
<keyword evidence="17" id="KW-0175">Coiled coil</keyword>
<comment type="subcellular location">
    <subcellularLocation>
        <location evidence="1">Membrane</location>
        <topology evidence="1">Multi-pass membrane protein</topology>
    </subcellularLocation>
</comment>
<dbReference type="PRINTS" id="PR01078">
    <property type="entry name" value="AMINACHANNEL"/>
</dbReference>
<evidence type="ECO:0000256" key="9">
    <source>
        <dbReference type="ARBA" id="ARBA00022989"/>
    </source>
</evidence>
<dbReference type="CDD" id="cd15721">
    <property type="entry name" value="FYVE_RUFY1_like"/>
    <property type="match status" value="1"/>
</dbReference>
<evidence type="ECO:0000256" key="8">
    <source>
        <dbReference type="ARBA" id="ARBA00022833"/>
    </source>
</evidence>
<feature type="transmembrane region" description="Helical" evidence="18">
    <location>
        <begin position="229"/>
        <end position="250"/>
    </location>
</feature>
<dbReference type="Pfam" id="PF00858">
    <property type="entry name" value="ASC"/>
    <property type="match status" value="1"/>
</dbReference>
<proteinExistence type="inferred from homology"/>
<evidence type="ECO:0000259" key="19">
    <source>
        <dbReference type="PROSITE" id="PS50178"/>
    </source>
</evidence>
<protein>
    <recommendedName>
        <fullName evidence="19">FYVE-type domain-containing protein</fullName>
    </recommendedName>
</protein>